<reference evidence="3" key="2">
    <citation type="submission" date="2024-10" db="UniProtKB">
        <authorList>
            <consortium name="EnsemblProtists"/>
        </authorList>
    </citation>
    <scope>IDENTIFICATION</scope>
</reference>
<keyword evidence="2" id="KW-0472">Membrane</keyword>
<dbReference type="SUPFAM" id="SSF51126">
    <property type="entry name" value="Pectin lyase-like"/>
    <property type="match status" value="1"/>
</dbReference>
<feature type="transmembrane region" description="Helical" evidence="2">
    <location>
        <begin position="875"/>
        <end position="898"/>
    </location>
</feature>
<proteinExistence type="predicted"/>
<dbReference type="eggNOG" id="ENOG502QSG1">
    <property type="taxonomic scope" value="Eukaryota"/>
</dbReference>
<feature type="transmembrane region" description="Helical" evidence="2">
    <location>
        <begin position="843"/>
        <end position="863"/>
    </location>
</feature>
<feature type="transmembrane region" description="Helical" evidence="2">
    <location>
        <begin position="690"/>
        <end position="716"/>
    </location>
</feature>
<protein>
    <recommendedName>
        <fullName evidence="5">TIR domain-containing protein</fullName>
    </recommendedName>
</protein>
<dbReference type="PANTHER" id="PTHR11319">
    <property type="entry name" value="G PROTEIN-COUPLED RECEPTOR-RELATED"/>
    <property type="match status" value="1"/>
</dbReference>
<evidence type="ECO:0000313" key="3">
    <source>
        <dbReference type="EnsemblProtists" id="EOD36171"/>
    </source>
</evidence>
<feature type="transmembrane region" description="Helical" evidence="2">
    <location>
        <begin position="924"/>
        <end position="943"/>
    </location>
</feature>
<dbReference type="RefSeq" id="XP_005788600.1">
    <property type="nucleotide sequence ID" value="XM_005788543.1"/>
</dbReference>
<dbReference type="InterPro" id="IPR011050">
    <property type="entry name" value="Pectin_lyase_fold/virulence"/>
</dbReference>
<feature type="transmembrane region" description="Helical" evidence="2">
    <location>
        <begin position="766"/>
        <end position="790"/>
    </location>
</feature>
<evidence type="ECO:0008006" key="5">
    <source>
        <dbReference type="Google" id="ProtNLM"/>
    </source>
</evidence>
<feature type="region of interest" description="Disordered" evidence="1">
    <location>
        <begin position="1170"/>
        <end position="1192"/>
    </location>
</feature>
<dbReference type="HOGENOM" id="CLU_271742_0_0_1"/>
<keyword evidence="2" id="KW-0812">Transmembrane</keyword>
<dbReference type="PaxDb" id="2903-EOD36171"/>
<keyword evidence="2" id="KW-1133">Transmembrane helix</keyword>
<reference evidence="4" key="1">
    <citation type="journal article" date="2013" name="Nature">
        <title>Pan genome of the phytoplankton Emiliania underpins its global distribution.</title>
        <authorList>
            <person name="Read B.A."/>
            <person name="Kegel J."/>
            <person name="Klute M.J."/>
            <person name="Kuo A."/>
            <person name="Lefebvre S.C."/>
            <person name="Maumus F."/>
            <person name="Mayer C."/>
            <person name="Miller J."/>
            <person name="Monier A."/>
            <person name="Salamov A."/>
            <person name="Young J."/>
            <person name="Aguilar M."/>
            <person name="Claverie J.M."/>
            <person name="Frickenhaus S."/>
            <person name="Gonzalez K."/>
            <person name="Herman E.K."/>
            <person name="Lin Y.C."/>
            <person name="Napier J."/>
            <person name="Ogata H."/>
            <person name="Sarno A.F."/>
            <person name="Shmutz J."/>
            <person name="Schroeder D."/>
            <person name="de Vargas C."/>
            <person name="Verret F."/>
            <person name="von Dassow P."/>
            <person name="Valentin K."/>
            <person name="Van de Peer Y."/>
            <person name="Wheeler G."/>
            <person name="Dacks J.B."/>
            <person name="Delwiche C.F."/>
            <person name="Dyhrman S.T."/>
            <person name="Glockner G."/>
            <person name="John U."/>
            <person name="Richards T."/>
            <person name="Worden A.Z."/>
            <person name="Zhang X."/>
            <person name="Grigoriev I.V."/>
            <person name="Allen A.E."/>
            <person name="Bidle K."/>
            <person name="Borodovsky M."/>
            <person name="Bowler C."/>
            <person name="Brownlee C."/>
            <person name="Cock J.M."/>
            <person name="Elias M."/>
            <person name="Gladyshev V.N."/>
            <person name="Groth M."/>
            <person name="Guda C."/>
            <person name="Hadaegh A."/>
            <person name="Iglesias-Rodriguez M.D."/>
            <person name="Jenkins J."/>
            <person name="Jones B.M."/>
            <person name="Lawson T."/>
            <person name="Leese F."/>
            <person name="Lindquist E."/>
            <person name="Lobanov A."/>
            <person name="Lomsadze A."/>
            <person name="Malik S.B."/>
            <person name="Marsh M.E."/>
            <person name="Mackinder L."/>
            <person name="Mock T."/>
            <person name="Mueller-Roeber B."/>
            <person name="Pagarete A."/>
            <person name="Parker M."/>
            <person name="Probert I."/>
            <person name="Quesneville H."/>
            <person name="Raines C."/>
            <person name="Rensing S.A."/>
            <person name="Riano-Pachon D.M."/>
            <person name="Richier S."/>
            <person name="Rokitta S."/>
            <person name="Shiraiwa Y."/>
            <person name="Soanes D.M."/>
            <person name="van der Giezen M."/>
            <person name="Wahlund T.M."/>
            <person name="Williams B."/>
            <person name="Wilson W."/>
            <person name="Wolfe G."/>
            <person name="Wurch L.L."/>
        </authorList>
    </citation>
    <scope>NUCLEOTIDE SEQUENCE</scope>
</reference>
<feature type="transmembrane region" description="Helical" evidence="2">
    <location>
        <begin position="648"/>
        <end position="669"/>
    </location>
</feature>
<name>A0A0D3KK86_EMIH1</name>
<evidence type="ECO:0000313" key="4">
    <source>
        <dbReference type="Proteomes" id="UP000013827"/>
    </source>
</evidence>
<organism evidence="3 4">
    <name type="scientific">Emiliania huxleyi (strain CCMP1516)</name>
    <dbReference type="NCBI Taxonomy" id="280463"/>
    <lineage>
        <taxon>Eukaryota</taxon>
        <taxon>Haptista</taxon>
        <taxon>Haptophyta</taxon>
        <taxon>Prymnesiophyceae</taxon>
        <taxon>Isochrysidales</taxon>
        <taxon>Noelaerhabdaceae</taxon>
        <taxon>Emiliania</taxon>
    </lineage>
</organism>
<evidence type="ECO:0000256" key="1">
    <source>
        <dbReference type="SAM" id="MobiDB-lite"/>
    </source>
</evidence>
<dbReference type="AlphaFoldDB" id="A0A0D3KK86"/>
<dbReference type="Proteomes" id="UP000013827">
    <property type="component" value="Unassembled WGS sequence"/>
</dbReference>
<dbReference type="KEGG" id="ehx:EMIHUDRAFT_226764"/>
<dbReference type="PANTHER" id="PTHR11319:SF35">
    <property type="entry name" value="OUTER MEMBRANE PROTEIN PMPC-RELATED"/>
    <property type="match status" value="1"/>
</dbReference>
<accession>A0A0D3KK86</accession>
<dbReference type="GeneID" id="17281442"/>
<sequence>MSPALGAPNAQRRQTTLRFEGRLGLSGLPPPEFGSPTGGLSPCHGSQALCRPERRLRGLPAIGAGFPPALPIFRRSAAPAGGDGGQQRAWRAGSAVGWHGWSAASTRSRAGEHERAASRSRGAAPRMDALGSVEKDPGASASTRTAEAPAVAARQTRANSAQLALEPIALSNRLETMLLGNHPVPAPSNEVSVASEVSNSIILVAKAAVDALFSSPQRAALMALGLRDLKPAALAYLVWDLRGVLAGARHDQAVAAASVRFRRSGSRGSVALLLLLPFLPASWDLWCGGEVVLSSAPYTGSDQASGEPFQTEYGVSLSPGVECELHMYDSYGDGWNGASWSGLGQEGLTFAAGLEERKYFVAVAHTPQDIQDEINEAVDQGRNATVYVPPGASLAFKSDVECDGNIHLSVRSSGEGATLDGKKNSRMFYIKQGCSLYLEALHFVDGRGVYGGAVEARNAGDIAMKDVSFTGCEADLHGGAMFVHLSGDVSMESAGFSSCTSAKGVRPLTPRLHGALVQSGGAMKVVNSGDVFMNGANFSECTASYDGAAMYVLGSGDVSLEGASFVGCAADNQAALYLLSIERLALTNSQFLKILFGFYQICTVLSSTYSARLPEEYTGWTDRLANAMSIDWSGVFLPEQCLGYGMRLLAIALSPVALIALLMGTGIALRLHYWRAAPPPRERSWFAEAALGLLDLTPAGLVLVFCFVPSISASIFRSWSCQAPSRLMTAAYTVSPPNEPLEQVSYMRQDASIECGTEDHESITDVAIGLIVLWPVGSLVLFTSLLAACYKPLQAKTPNALTRATAFLHREYETTYFWWEAVELARKLVLTGFVLLIPEENAFLRLVVATLVCSCYAVALAVVRPYKRVGDDVLAVATSLVLLLLFLGANWTTIFLGIEERHPDTEEAAAILGFGKLNGVVNSMLVLVAVTLLFFLIGAVVAARRVAMIPTIQLASTKQPPELDIGTGITWHLFLSHIWSTGQDAVGNIKSELQLLVDNLKDIGALEEYIQRSQMILFFLSCGYFRSKARSRRPECPALGILWLSTHPKADPAKGGGTLQVLRGECPEDLQPDIFEKGWTHTIYMRIEEFQRVSLKTIAVLLSSPNYLDRTSLPLCVPGEPESQSLAFAKATLLWASPANAGAQALADEIADAFAGRSLGGLSRVFAKMSSRSSAEARDVSGGEEASVQQQV</sequence>
<evidence type="ECO:0000256" key="2">
    <source>
        <dbReference type="SAM" id="Phobius"/>
    </source>
</evidence>
<keyword evidence="4" id="KW-1185">Reference proteome</keyword>
<dbReference type="EnsemblProtists" id="EOD36171">
    <property type="protein sequence ID" value="EOD36171"/>
    <property type="gene ID" value="EMIHUDRAFT_226764"/>
</dbReference>
<feature type="region of interest" description="Disordered" evidence="1">
    <location>
        <begin position="102"/>
        <end position="149"/>
    </location>
</feature>